<organism evidence="1 2">
    <name type="scientific">Cetraspora pellucida</name>
    <dbReference type="NCBI Taxonomy" id="1433469"/>
    <lineage>
        <taxon>Eukaryota</taxon>
        <taxon>Fungi</taxon>
        <taxon>Fungi incertae sedis</taxon>
        <taxon>Mucoromycota</taxon>
        <taxon>Glomeromycotina</taxon>
        <taxon>Glomeromycetes</taxon>
        <taxon>Diversisporales</taxon>
        <taxon>Gigasporaceae</taxon>
        <taxon>Cetraspora</taxon>
    </lineage>
</organism>
<proteinExistence type="predicted"/>
<sequence>MNNSTHKSVHLLAEGEIHSELHYDPYAHNCFILNQCQFYLKVVQNNENQLQPGFVCFSDNETSKVCLTPSQAITAFITRFLEQRQHTQNSTIDKANLKLLYDLEYLQVDSEDLKNLENSENSDDSEDSGSLEGTFWSSF</sequence>
<accession>A0ACA9KN20</accession>
<comment type="caution">
    <text evidence="1">The sequence shown here is derived from an EMBL/GenBank/DDBJ whole genome shotgun (WGS) entry which is preliminary data.</text>
</comment>
<reference evidence="1" key="1">
    <citation type="submission" date="2021-06" db="EMBL/GenBank/DDBJ databases">
        <authorList>
            <person name="Kallberg Y."/>
            <person name="Tangrot J."/>
            <person name="Rosling A."/>
        </authorList>
    </citation>
    <scope>NUCLEOTIDE SEQUENCE</scope>
    <source>
        <strain evidence="1">28 12/20/2015</strain>
    </source>
</reference>
<evidence type="ECO:0000313" key="2">
    <source>
        <dbReference type="Proteomes" id="UP000789366"/>
    </source>
</evidence>
<name>A0ACA9KN20_9GLOM</name>
<keyword evidence="2" id="KW-1185">Reference proteome</keyword>
<dbReference type="EMBL" id="CAJVPW010001395">
    <property type="protein sequence ID" value="CAG8482971.1"/>
    <property type="molecule type" value="Genomic_DNA"/>
</dbReference>
<dbReference type="Proteomes" id="UP000789366">
    <property type="component" value="Unassembled WGS sequence"/>
</dbReference>
<gene>
    <name evidence="1" type="ORF">SPELUC_LOCUS2207</name>
</gene>
<evidence type="ECO:0000313" key="1">
    <source>
        <dbReference type="EMBL" id="CAG8482971.1"/>
    </source>
</evidence>
<protein>
    <submittedName>
        <fullName evidence="1">6373_t:CDS:1</fullName>
    </submittedName>
</protein>